<evidence type="ECO:0000256" key="8">
    <source>
        <dbReference type="SAM" id="MobiDB-lite"/>
    </source>
</evidence>
<comment type="subcellular location">
    <subcellularLocation>
        <location evidence="1">Cell membrane</location>
        <topology evidence="1">Multi-pass membrane protein</topology>
    </subcellularLocation>
</comment>
<feature type="transmembrane region" description="Helical" evidence="9">
    <location>
        <begin position="210"/>
        <end position="229"/>
    </location>
</feature>
<gene>
    <name evidence="10" type="primary">yhhT_1</name>
    <name evidence="10" type="ORF">NCTC13652_00119</name>
</gene>
<dbReference type="RefSeq" id="WP_084149510.1">
    <property type="nucleotide sequence ID" value="NZ_CP040635.1"/>
</dbReference>
<evidence type="ECO:0000256" key="7">
    <source>
        <dbReference type="ARBA" id="ARBA00023136"/>
    </source>
</evidence>
<comment type="similarity">
    <text evidence="2">Belongs to the autoinducer-2 exporter (AI-2E) (TC 2.A.86) family.</text>
</comment>
<feature type="region of interest" description="Disordered" evidence="8">
    <location>
        <begin position="399"/>
        <end position="420"/>
    </location>
</feature>
<evidence type="ECO:0000256" key="4">
    <source>
        <dbReference type="ARBA" id="ARBA00022475"/>
    </source>
</evidence>
<keyword evidence="11" id="KW-1185">Reference proteome</keyword>
<dbReference type="GO" id="GO:0055085">
    <property type="term" value="P:transmembrane transport"/>
    <property type="evidence" value="ECO:0007669"/>
    <property type="project" value="TreeGrafter"/>
</dbReference>
<dbReference type="InterPro" id="IPR002549">
    <property type="entry name" value="AI-2E-like"/>
</dbReference>
<dbReference type="EMBL" id="LR134473">
    <property type="protein sequence ID" value="VEI01954.1"/>
    <property type="molecule type" value="Genomic_DNA"/>
</dbReference>
<reference evidence="10 11" key="1">
    <citation type="submission" date="2018-12" db="EMBL/GenBank/DDBJ databases">
        <authorList>
            <consortium name="Pathogen Informatics"/>
        </authorList>
    </citation>
    <scope>NUCLEOTIDE SEQUENCE [LARGE SCALE GENOMIC DNA]</scope>
    <source>
        <strain evidence="10 11">NCTC13652</strain>
    </source>
</reference>
<evidence type="ECO:0000256" key="5">
    <source>
        <dbReference type="ARBA" id="ARBA00022692"/>
    </source>
</evidence>
<organism evidence="10 11">
    <name type="scientific">Acidipropionibacterium jensenii</name>
    <dbReference type="NCBI Taxonomy" id="1749"/>
    <lineage>
        <taxon>Bacteria</taxon>
        <taxon>Bacillati</taxon>
        <taxon>Actinomycetota</taxon>
        <taxon>Actinomycetes</taxon>
        <taxon>Propionibacteriales</taxon>
        <taxon>Propionibacteriaceae</taxon>
        <taxon>Acidipropionibacterium</taxon>
    </lineage>
</organism>
<keyword evidence="3" id="KW-0813">Transport</keyword>
<dbReference type="GO" id="GO:0005886">
    <property type="term" value="C:plasma membrane"/>
    <property type="evidence" value="ECO:0007669"/>
    <property type="project" value="UniProtKB-SubCell"/>
</dbReference>
<keyword evidence="4" id="KW-1003">Cell membrane</keyword>
<protein>
    <submittedName>
        <fullName evidence="10">Pheromone autoinducer 2 transporter</fullName>
    </submittedName>
</protein>
<name>A0A448NVG4_9ACTN</name>
<evidence type="ECO:0000256" key="2">
    <source>
        <dbReference type="ARBA" id="ARBA00009773"/>
    </source>
</evidence>
<feature type="transmembrane region" description="Helical" evidence="9">
    <location>
        <begin position="257"/>
        <end position="274"/>
    </location>
</feature>
<evidence type="ECO:0000313" key="11">
    <source>
        <dbReference type="Proteomes" id="UP000277858"/>
    </source>
</evidence>
<feature type="transmembrane region" description="Helical" evidence="9">
    <location>
        <begin position="311"/>
        <end position="340"/>
    </location>
</feature>
<dbReference type="OrthoDB" id="9784366at2"/>
<feature type="transmembrane region" description="Helical" evidence="9">
    <location>
        <begin position="280"/>
        <end position="304"/>
    </location>
</feature>
<feature type="transmembrane region" description="Helical" evidence="9">
    <location>
        <begin position="94"/>
        <end position="115"/>
    </location>
</feature>
<keyword evidence="6 9" id="KW-1133">Transmembrane helix</keyword>
<dbReference type="PANTHER" id="PTHR21716">
    <property type="entry name" value="TRANSMEMBRANE PROTEIN"/>
    <property type="match status" value="1"/>
</dbReference>
<feature type="transmembrane region" description="Helical" evidence="9">
    <location>
        <begin position="127"/>
        <end position="148"/>
    </location>
</feature>
<dbReference type="AlphaFoldDB" id="A0A448NVG4"/>
<dbReference type="Proteomes" id="UP000277858">
    <property type="component" value="Chromosome"/>
</dbReference>
<feature type="transmembrane region" description="Helical" evidence="9">
    <location>
        <begin position="360"/>
        <end position="393"/>
    </location>
</feature>
<dbReference type="PANTHER" id="PTHR21716:SF53">
    <property type="entry name" value="PERMEASE PERM-RELATED"/>
    <property type="match status" value="1"/>
</dbReference>
<evidence type="ECO:0000256" key="9">
    <source>
        <dbReference type="SAM" id="Phobius"/>
    </source>
</evidence>
<evidence type="ECO:0000256" key="6">
    <source>
        <dbReference type="ARBA" id="ARBA00022989"/>
    </source>
</evidence>
<keyword evidence="7 9" id="KW-0472">Membrane</keyword>
<feature type="transmembrane region" description="Helical" evidence="9">
    <location>
        <begin position="69"/>
        <end position="88"/>
    </location>
</feature>
<dbReference type="GeneID" id="82883713"/>
<evidence type="ECO:0000256" key="1">
    <source>
        <dbReference type="ARBA" id="ARBA00004651"/>
    </source>
</evidence>
<dbReference type="Pfam" id="PF01594">
    <property type="entry name" value="AI-2E_transport"/>
    <property type="match status" value="1"/>
</dbReference>
<proteinExistence type="inferred from homology"/>
<accession>A0A448NVG4</accession>
<evidence type="ECO:0000313" key="10">
    <source>
        <dbReference type="EMBL" id="VEI01954.1"/>
    </source>
</evidence>
<keyword evidence="5 9" id="KW-0812">Transmembrane</keyword>
<evidence type="ECO:0000256" key="3">
    <source>
        <dbReference type="ARBA" id="ARBA00022448"/>
    </source>
</evidence>
<feature type="compositionally biased region" description="Low complexity" evidence="8">
    <location>
        <begin position="31"/>
        <end position="47"/>
    </location>
</feature>
<dbReference type="STRING" id="1122997.GCA_000425285_02513"/>
<sequence>MTAPDESTPDSESNSPGSGNKPPAATSSPQTVASPAADSAAAGPTVARADGSADHRDPVPSGLRAAAGWSWRILVIGALVYMVAKVLATISDVTIPIAVALMLTAALWSLAHWFIRHGLHRGLSAALCLLLLVIVVGGLFTLVGAQIASQWGELSNQTMASFAQLTHWLDTGPLHIGSDQLNNLVNQGEAWAKASQGRIAGWAAAAGTGVGHFVAGLLIALFATFFFLYEGSYFGETLSHLVPRSGRSRILDAAKRGWVALVAYVRAAVIVAFVDGLGAGIGAALIGSSVAVAIGALTFVLAFVPIAGALIAGVVAVAVVLVTLGWVKAIIMLIVFVAVMEIEGHVLQPFLLGKAVSIHPLAVLLGIAIGASQAGIVGALFAIPLVAFGFAFAKALSSSASPEEAVPVDDEPRGSRARTA</sequence>
<feature type="region of interest" description="Disordered" evidence="8">
    <location>
        <begin position="1"/>
        <end position="57"/>
    </location>
</feature>